<sequence length="50" mass="6057">MLFITTVMADISVSVNKWLARLLFIMKRLNYYGTFIIFKINLKYKYQSFL</sequence>
<keyword evidence="2" id="KW-1185">Reference proteome</keyword>
<dbReference type="HOGENOM" id="CLU_3120827_0_0_6"/>
<dbReference type="AlphaFoldDB" id="M4RM27"/>
<dbReference type="STRING" id="1129794.C427_1534"/>
<evidence type="ECO:0000313" key="2">
    <source>
        <dbReference type="Proteomes" id="UP000011864"/>
    </source>
</evidence>
<accession>M4RM27</accession>
<dbReference type="KEGG" id="gps:C427_1534"/>
<proteinExistence type="predicted"/>
<protein>
    <submittedName>
        <fullName evidence="1">Uncharacterized protein</fullName>
    </submittedName>
</protein>
<dbReference type="EMBL" id="CP003837">
    <property type="protein sequence ID" value="AGH43643.1"/>
    <property type="molecule type" value="Genomic_DNA"/>
</dbReference>
<reference evidence="1 2" key="1">
    <citation type="journal article" date="2013" name="Genome Announc.">
        <title>Complete Genome Sequence of Glaciecola psychrophila Strain 170T.</title>
        <authorList>
            <person name="Yin J."/>
            <person name="Chen J."/>
            <person name="Liu G."/>
            <person name="Yu Y."/>
            <person name="Song L."/>
            <person name="Wang X."/>
            <person name="Qu X."/>
        </authorList>
    </citation>
    <scope>NUCLEOTIDE SEQUENCE [LARGE SCALE GENOMIC DNA]</scope>
    <source>
        <strain evidence="1 2">170</strain>
    </source>
</reference>
<dbReference type="PATRIC" id="fig|1129794.4.peg.1520"/>
<evidence type="ECO:0000313" key="1">
    <source>
        <dbReference type="EMBL" id="AGH43643.1"/>
    </source>
</evidence>
<gene>
    <name evidence="1" type="ORF">C427_1534</name>
</gene>
<dbReference type="Proteomes" id="UP000011864">
    <property type="component" value="Chromosome"/>
</dbReference>
<organism evidence="1 2">
    <name type="scientific">Paraglaciecola psychrophila 170</name>
    <dbReference type="NCBI Taxonomy" id="1129794"/>
    <lineage>
        <taxon>Bacteria</taxon>
        <taxon>Pseudomonadati</taxon>
        <taxon>Pseudomonadota</taxon>
        <taxon>Gammaproteobacteria</taxon>
        <taxon>Alteromonadales</taxon>
        <taxon>Alteromonadaceae</taxon>
        <taxon>Paraglaciecola</taxon>
    </lineage>
</organism>
<name>M4RM27_9ALTE</name>